<dbReference type="InterPro" id="IPR052719">
    <property type="entry name" value="CvpA-like"/>
</dbReference>
<evidence type="ECO:0000256" key="2">
    <source>
        <dbReference type="ARBA" id="ARBA00022692"/>
    </source>
</evidence>
<feature type="transmembrane region" description="Helical" evidence="5">
    <location>
        <begin position="64"/>
        <end position="86"/>
    </location>
</feature>
<feature type="transmembrane region" description="Helical" evidence="5">
    <location>
        <begin position="29"/>
        <end position="52"/>
    </location>
</feature>
<keyword evidence="2 5" id="KW-0812">Transmembrane</keyword>
<dbReference type="InterPro" id="IPR003825">
    <property type="entry name" value="Colicin-V_CvpA"/>
</dbReference>
<sequence length="163" mass="17211">MSMLDLIVVLVLILTVVRGLMLGMVDTLFSLAAWVLAFMLGKWGALMVAPLLPIGTENPAIRYFAGFAVIFLLVLIGVLLLGHVLASLVKAVGLGGADKVLGGVVGLAKGLVILIGLTLAAGLTSLPRTDFWKQAMLSDSLQAMAQRALPLLPTNVAKYVRFE</sequence>
<dbReference type="STRING" id="1123392.GCA_000376425_00275"/>
<dbReference type="Pfam" id="PF02674">
    <property type="entry name" value="Colicin_V"/>
    <property type="match status" value="1"/>
</dbReference>
<protein>
    <submittedName>
        <fullName evidence="6">Colicin V production protein</fullName>
    </submittedName>
</protein>
<dbReference type="GO" id="GO:0009403">
    <property type="term" value="P:toxin biosynthetic process"/>
    <property type="evidence" value="ECO:0007669"/>
    <property type="project" value="InterPro"/>
</dbReference>
<keyword evidence="3 5" id="KW-1133">Transmembrane helix</keyword>
<feature type="transmembrane region" description="Helical" evidence="5">
    <location>
        <begin position="106"/>
        <end position="126"/>
    </location>
</feature>
<comment type="subcellular location">
    <subcellularLocation>
        <location evidence="1">Membrane</location>
        <topology evidence="1">Multi-pass membrane protein</topology>
    </subcellularLocation>
</comment>
<dbReference type="GO" id="GO:0016020">
    <property type="term" value="C:membrane"/>
    <property type="evidence" value="ECO:0007669"/>
    <property type="project" value="UniProtKB-SubCell"/>
</dbReference>
<gene>
    <name evidence="6" type="ORF">ABW22_01690</name>
</gene>
<dbReference type="Proteomes" id="UP000064243">
    <property type="component" value="Unassembled WGS sequence"/>
</dbReference>
<dbReference type="PANTHER" id="PTHR36926">
    <property type="entry name" value="COLICIN V PRODUCTION PROTEIN"/>
    <property type="match status" value="1"/>
</dbReference>
<proteinExistence type="predicted"/>
<name>A0A106BVJ0_THIDE</name>
<reference evidence="6 7" key="1">
    <citation type="journal article" date="2015" name="Appl. Environ. Microbiol.">
        <title>Aerobic and Anaerobic Thiosulfate Oxidation by a Cold-Adapted, Subglacial Chemoautotroph.</title>
        <authorList>
            <person name="Harrold Z.R."/>
            <person name="Skidmore M.L."/>
            <person name="Hamilton T.L."/>
            <person name="Desch L."/>
            <person name="Amada K."/>
            <person name="van Gelder W."/>
            <person name="Glover K."/>
            <person name="Roden E.E."/>
            <person name="Boyd E.S."/>
        </authorList>
    </citation>
    <scope>NUCLEOTIDE SEQUENCE [LARGE SCALE GENOMIC DNA]</scope>
    <source>
        <strain evidence="6 7">RG</strain>
    </source>
</reference>
<dbReference type="EMBL" id="LDUG01000006">
    <property type="protein sequence ID" value="KVW99427.1"/>
    <property type="molecule type" value="Genomic_DNA"/>
</dbReference>
<organism evidence="6 7">
    <name type="scientific">Thiobacillus denitrificans</name>
    <dbReference type="NCBI Taxonomy" id="36861"/>
    <lineage>
        <taxon>Bacteria</taxon>
        <taxon>Pseudomonadati</taxon>
        <taxon>Pseudomonadota</taxon>
        <taxon>Betaproteobacteria</taxon>
        <taxon>Nitrosomonadales</taxon>
        <taxon>Thiobacillaceae</taxon>
        <taxon>Thiobacillus</taxon>
    </lineage>
</organism>
<keyword evidence="4 5" id="KW-0472">Membrane</keyword>
<evidence type="ECO:0000313" key="7">
    <source>
        <dbReference type="Proteomes" id="UP000064243"/>
    </source>
</evidence>
<evidence type="ECO:0000313" key="6">
    <source>
        <dbReference type="EMBL" id="KVW99427.1"/>
    </source>
</evidence>
<evidence type="ECO:0000256" key="1">
    <source>
        <dbReference type="ARBA" id="ARBA00004141"/>
    </source>
</evidence>
<evidence type="ECO:0000256" key="4">
    <source>
        <dbReference type="ARBA" id="ARBA00023136"/>
    </source>
</evidence>
<dbReference type="AlphaFoldDB" id="A0A106BVJ0"/>
<accession>A0A106BVJ0</accession>
<evidence type="ECO:0000256" key="5">
    <source>
        <dbReference type="SAM" id="Phobius"/>
    </source>
</evidence>
<comment type="caution">
    <text evidence="6">The sequence shown here is derived from an EMBL/GenBank/DDBJ whole genome shotgun (WGS) entry which is preliminary data.</text>
</comment>
<evidence type="ECO:0000256" key="3">
    <source>
        <dbReference type="ARBA" id="ARBA00022989"/>
    </source>
</evidence>
<keyword evidence="7" id="KW-1185">Reference proteome</keyword>
<dbReference type="PANTHER" id="PTHR36926:SF1">
    <property type="entry name" value="COLICIN V PRODUCTION PROTEIN"/>
    <property type="match status" value="1"/>
</dbReference>
<dbReference type="PATRIC" id="fig|36861.3.peg.3064"/>